<evidence type="ECO:0000259" key="9">
    <source>
        <dbReference type="Pfam" id="PF00892"/>
    </source>
</evidence>
<dbReference type="Proteomes" id="UP000076976">
    <property type="component" value="Unassembled WGS sequence"/>
</dbReference>
<dbReference type="SUPFAM" id="SSF103481">
    <property type="entry name" value="Multidrug resistance efflux transporter EmrE"/>
    <property type="match status" value="2"/>
</dbReference>
<evidence type="ECO:0000313" key="10">
    <source>
        <dbReference type="EMBL" id="OAB86327.1"/>
    </source>
</evidence>
<dbReference type="PANTHER" id="PTHR22911:SF137">
    <property type="entry name" value="SOLUTE CARRIER FAMILY 35 MEMBER G2-RELATED"/>
    <property type="match status" value="1"/>
</dbReference>
<comment type="subcellular location">
    <subcellularLocation>
        <location evidence="1">Cell membrane</location>
        <topology evidence="1">Multi-pass membrane protein</topology>
    </subcellularLocation>
</comment>
<feature type="transmembrane region" description="Helical" evidence="8">
    <location>
        <begin position="279"/>
        <end position="300"/>
    </location>
</feature>
<dbReference type="InterPro" id="IPR000620">
    <property type="entry name" value="EamA_dom"/>
</dbReference>
<evidence type="ECO:0000313" key="13">
    <source>
        <dbReference type="Proteomes" id="UP000271708"/>
    </source>
</evidence>
<feature type="transmembrane region" description="Helical" evidence="8">
    <location>
        <begin position="14"/>
        <end position="33"/>
    </location>
</feature>
<dbReference type="STRING" id="262209.AWH69_13360"/>
<keyword evidence="3" id="KW-0813">Transport</keyword>
<reference evidence="10 12" key="1">
    <citation type="submission" date="2016-01" db="EMBL/GenBank/DDBJ databases">
        <title>Janibacter melonis strain CD11_4 genome sequencing and assembly.</title>
        <authorList>
            <person name="Nair G.R."/>
            <person name="Kaur G."/>
            <person name="Chander A.M."/>
            <person name="Mayilraj S."/>
        </authorList>
    </citation>
    <scope>NUCLEOTIDE SEQUENCE [LARGE SCALE GENOMIC DNA]</scope>
    <source>
        <strain evidence="10 12">CD11-4</strain>
    </source>
</reference>
<dbReference type="GO" id="GO:0005886">
    <property type="term" value="C:plasma membrane"/>
    <property type="evidence" value="ECO:0007669"/>
    <property type="project" value="UniProtKB-SubCell"/>
</dbReference>
<organism evidence="10 12">
    <name type="scientific">Janibacter melonis</name>
    <dbReference type="NCBI Taxonomy" id="262209"/>
    <lineage>
        <taxon>Bacteria</taxon>
        <taxon>Bacillati</taxon>
        <taxon>Actinomycetota</taxon>
        <taxon>Actinomycetes</taxon>
        <taxon>Micrococcales</taxon>
        <taxon>Intrasporangiaceae</taxon>
        <taxon>Janibacter</taxon>
    </lineage>
</organism>
<dbReference type="PANTHER" id="PTHR22911">
    <property type="entry name" value="ACYL-MALONYL CONDENSING ENZYME-RELATED"/>
    <property type="match status" value="1"/>
</dbReference>
<reference evidence="11 13" key="2">
    <citation type="submission" date="2019-09" db="EMBL/GenBank/DDBJ databases">
        <title>Complete Genome Sequence of Janibacter melonis M714 with both human health impact and industrial applications.</title>
        <authorList>
            <person name="Jin M."/>
            <person name="Zhao Q.R."/>
        </authorList>
    </citation>
    <scope>NUCLEOTIDE SEQUENCE [LARGE SCALE GENOMIC DNA]</scope>
    <source>
        <strain evidence="11 13">M714</strain>
    </source>
</reference>
<reference evidence="11" key="3">
    <citation type="submission" date="2019-11" db="EMBL/GenBank/DDBJ databases">
        <authorList>
            <person name="Zhao Q."/>
        </authorList>
    </citation>
    <scope>NUCLEOTIDE SEQUENCE</scope>
    <source>
        <strain evidence="11">M714</strain>
    </source>
</reference>
<dbReference type="AlphaFoldDB" id="A0A176Q9D9"/>
<comment type="similarity">
    <text evidence="2">Belongs to the EamA transporter family.</text>
</comment>
<feature type="transmembrane region" description="Helical" evidence="8">
    <location>
        <begin position="135"/>
        <end position="152"/>
    </location>
</feature>
<gene>
    <name evidence="11" type="primary">rarD</name>
    <name evidence="10" type="ORF">AWH69_13360</name>
    <name evidence="11" type="ORF">EEW87_012305</name>
</gene>
<feature type="transmembrane region" description="Helical" evidence="8">
    <location>
        <begin position="246"/>
        <end position="267"/>
    </location>
</feature>
<dbReference type="NCBIfam" id="TIGR00688">
    <property type="entry name" value="rarD"/>
    <property type="match status" value="1"/>
</dbReference>
<dbReference type="KEGG" id="jme:EEW87_012305"/>
<evidence type="ECO:0000313" key="11">
    <source>
        <dbReference type="EMBL" id="QGX08476.1"/>
    </source>
</evidence>
<keyword evidence="4" id="KW-1003">Cell membrane</keyword>
<evidence type="ECO:0000256" key="7">
    <source>
        <dbReference type="ARBA" id="ARBA00023136"/>
    </source>
</evidence>
<feature type="transmembrane region" description="Helical" evidence="8">
    <location>
        <begin position="79"/>
        <end position="99"/>
    </location>
</feature>
<keyword evidence="12" id="KW-1185">Reference proteome</keyword>
<evidence type="ECO:0000256" key="4">
    <source>
        <dbReference type="ARBA" id="ARBA00022475"/>
    </source>
</evidence>
<feature type="transmembrane region" description="Helical" evidence="8">
    <location>
        <begin position="111"/>
        <end position="128"/>
    </location>
</feature>
<name>A0A176Q9D9_9MICO</name>
<dbReference type="OrthoDB" id="3778994at2"/>
<feature type="transmembrane region" description="Helical" evidence="8">
    <location>
        <begin position="158"/>
        <end position="174"/>
    </location>
</feature>
<dbReference type="InterPro" id="IPR037185">
    <property type="entry name" value="EmrE-like"/>
</dbReference>
<feature type="transmembrane region" description="Helical" evidence="8">
    <location>
        <begin position="220"/>
        <end position="239"/>
    </location>
</feature>
<accession>A0A176Q9D9</accession>
<dbReference type="EMBL" id="CP044548">
    <property type="protein sequence ID" value="QGX08476.1"/>
    <property type="molecule type" value="Genomic_DNA"/>
</dbReference>
<evidence type="ECO:0000256" key="1">
    <source>
        <dbReference type="ARBA" id="ARBA00004651"/>
    </source>
</evidence>
<dbReference type="RefSeq" id="WP_068276890.1">
    <property type="nucleotide sequence ID" value="NZ_CAJFZZ010000056.1"/>
</dbReference>
<feature type="domain" description="EamA" evidence="9">
    <location>
        <begin position="162"/>
        <end position="293"/>
    </location>
</feature>
<evidence type="ECO:0000256" key="2">
    <source>
        <dbReference type="ARBA" id="ARBA00007362"/>
    </source>
</evidence>
<dbReference type="InterPro" id="IPR004626">
    <property type="entry name" value="RarD"/>
</dbReference>
<evidence type="ECO:0000256" key="3">
    <source>
        <dbReference type="ARBA" id="ARBA00022448"/>
    </source>
</evidence>
<dbReference type="Proteomes" id="UP000271708">
    <property type="component" value="Chromosome"/>
</dbReference>
<evidence type="ECO:0000256" key="6">
    <source>
        <dbReference type="ARBA" id="ARBA00022989"/>
    </source>
</evidence>
<protein>
    <submittedName>
        <fullName evidence="11">EamA family transporter RarD</fullName>
    </submittedName>
</protein>
<keyword evidence="6 8" id="KW-1133">Transmembrane helix</keyword>
<dbReference type="EMBL" id="LQZG01000004">
    <property type="protein sequence ID" value="OAB86327.1"/>
    <property type="molecule type" value="Genomic_DNA"/>
</dbReference>
<evidence type="ECO:0000256" key="5">
    <source>
        <dbReference type="ARBA" id="ARBA00022692"/>
    </source>
</evidence>
<dbReference type="GeneID" id="59161963"/>
<feature type="transmembrane region" description="Helical" evidence="8">
    <location>
        <begin position="195"/>
        <end position="214"/>
    </location>
</feature>
<evidence type="ECO:0000313" key="12">
    <source>
        <dbReference type="Proteomes" id="UP000076976"/>
    </source>
</evidence>
<proteinExistence type="inferred from homology"/>
<feature type="transmembrane region" description="Helical" evidence="8">
    <location>
        <begin position="45"/>
        <end position="67"/>
    </location>
</feature>
<dbReference type="Pfam" id="PF00892">
    <property type="entry name" value="EamA"/>
    <property type="match status" value="2"/>
</dbReference>
<feature type="domain" description="EamA" evidence="9">
    <location>
        <begin position="14"/>
        <end position="150"/>
    </location>
</feature>
<keyword evidence="5 8" id="KW-0812">Transmembrane</keyword>
<evidence type="ECO:0000256" key="8">
    <source>
        <dbReference type="SAM" id="Phobius"/>
    </source>
</evidence>
<keyword evidence="7 8" id="KW-0472">Membrane</keyword>
<sequence length="309" mass="32939">MTPPSPDQQRSHRLGLLAAWSAYLIWGLFPLYFHALEPSGAWEILAHRIVWTLVVCLGVLLVRGELVGLARLLRSRPRLALAVALAAYVIAVNWGVYVYAVTQGRTHEAALGYFLNPIVTIALGVLVLRETLRPLQWVAVAIGASAGIYLAVVAGTVPWISLVLAASFATYGLIKKRLGASLPALQSLSAETVALAPLAAGVLLWLGLTGVSTFTLDAPLHPALLVLSGVVTAVPLVLFAESARRIPLVTIGLIQFITPVAQLVIGLALLGEHMPSSRWVGFGIVWVALVVLSVDSVLAARRSRVSRRG</sequence>